<evidence type="ECO:0000256" key="1">
    <source>
        <dbReference type="SAM" id="MobiDB-lite"/>
    </source>
</evidence>
<evidence type="ECO:0000313" key="2">
    <source>
        <dbReference type="EMBL" id="SOY47600.1"/>
    </source>
</evidence>
<sequence length="133" mass="14313">MRPSVSSWVGSMTWAVDSLASTSRMRPSIKACFSLAASYSAFSDRSPWARASEMALITAGRSTAFRRCSSSFRSSAPRLVIGMVLMSSFNKKMSRSGAGANPGKPRQGTSAQPRLSDRIERGHAGSIDEFDVV</sequence>
<protein>
    <submittedName>
        <fullName evidence="2">Uncharacterized protein</fullName>
    </submittedName>
</protein>
<reference evidence="2 3" key="1">
    <citation type="submission" date="2018-01" db="EMBL/GenBank/DDBJ databases">
        <authorList>
            <person name="Clerissi C."/>
        </authorList>
    </citation>
    <scope>NUCLEOTIDE SEQUENCE [LARGE SCALE GENOMIC DNA]</scope>
    <source>
        <strain evidence="2">Cupriavidus taiwanensis STM 3521</strain>
    </source>
</reference>
<dbReference type="Proteomes" id="UP000256297">
    <property type="component" value="Chromosome CBM2589_b"/>
</dbReference>
<name>A0A975WXE4_9BURK</name>
<comment type="caution">
    <text evidence="2">The sequence shown here is derived from an EMBL/GenBank/DDBJ whole genome shotgun (WGS) entry which is preliminary data.</text>
</comment>
<organism evidence="2 3">
    <name type="scientific">Cupriavidus taiwanensis</name>
    <dbReference type="NCBI Taxonomy" id="164546"/>
    <lineage>
        <taxon>Bacteria</taxon>
        <taxon>Pseudomonadati</taxon>
        <taxon>Pseudomonadota</taxon>
        <taxon>Betaproteobacteria</taxon>
        <taxon>Burkholderiales</taxon>
        <taxon>Burkholderiaceae</taxon>
        <taxon>Cupriavidus</taxon>
    </lineage>
</organism>
<accession>A0A975WXE4</accession>
<dbReference type="EMBL" id="OFSP01000011">
    <property type="protein sequence ID" value="SOY47600.1"/>
    <property type="molecule type" value="Genomic_DNA"/>
</dbReference>
<proteinExistence type="predicted"/>
<gene>
    <name evidence="2" type="ORF">CBM2589_B190154</name>
</gene>
<evidence type="ECO:0000313" key="3">
    <source>
        <dbReference type="Proteomes" id="UP000256297"/>
    </source>
</evidence>
<feature type="region of interest" description="Disordered" evidence="1">
    <location>
        <begin position="93"/>
        <end position="133"/>
    </location>
</feature>
<dbReference type="AlphaFoldDB" id="A0A975WXE4"/>